<sequence length="485" mass="51941">MKLKLLFITCFFTITSVFSQTLDQSHSSGSSINSSTNETNPLGQSFTAGITGNLSHISLKLGDTGAFSPGTFQLRIYDGNGYGGTLLNTTLLDITSTTSGSTDEVMVALSTSVPVTSGSMYTIDFRGLGSALINFHLTFGGYSGGGYFFDNGDTGLYNTYDVWFKTFVTIPVPATHLNFDGIDDRANTNNSSLPFGNSTRTVEAWVKTNTTTTGTIVNYGNQSSNQRFGLLVLGSGELYVVGEFNDYNAGGTLNDNNWHHVAVSFNGSTLTAYIDGVNVGSTTTTYATTGSLLGIGASYRTSSWGEHLNGNIDEVRIWNTARSQSEIQDKMNCELMGNETGLVSYYKFNQGNGAANNSTETTAADSSTSANNAALNNMALNGTTSNWLAGSAVATGNICATLSTANFNLSNDVKIYPNPTQNRVTILNGINEKGLINVYDINGRLLKTERLNSKTQIELSSFQSGVYLFEIQTELGVTTKQVVKY</sequence>
<keyword evidence="9" id="KW-1185">Reference proteome</keyword>
<keyword evidence="4" id="KW-0106">Calcium</keyword>
<dbReference type="Proteomes" id="UP000627521">
    <property type="component" value="Unassembled WGS sequence"/>
</dbReference>
<protein>
    <submittedName>
        <fullName evidence="8">T9SS type A sorting domain-containing protein</fullName>
    </submittedName>
</protein>
<dbReference type="NCBIfam" id="TIGR04183">
    <property type="entry name" value="Por_Secre_tail"/>
    <property type="match status" value="1"/>
</dbReference>
<evidence type="ECO:0000313" key="9">
    <source>
        <dbReference type="Proteomes" id="UP000627521"/>
    </source>
</evidence>
<proteinExistence type="predicted"/>
<dbReference type="Gene3D" id="2.60.120.200">
    <property type="match status" value="1"/>
</dbReference>
<dbReference type="PANTHER" id="PTHR19277">
    <property type="entry name" value="PENTRAXIN"/>
    <property type="match status" value="1"/>
</dbReference>
<gene>
    <name evidence="8" type="ORF">IEG06_13875</name>
</gene>
<name>A0ABR8LWI9_9FLAO</name>
<evidence type="ECO:0000256" key="5">
    <source>
        <dbReference type="ARBA" id="ARBA00023157"/>
    </source>
</evidence>
<evidence type="ECO:0000256" key="3">
    <source>
        <dbReference type="ARBA" id="ARBA00022729"/>
    </source>
</evidence>
<feature type="signal peptide" evidence="6">
    <location>
        <begin position="1"/>
        <end position="19"/>
    </location>
</feature>
<evidence type="ECO:0000256" key="6">
    <source>
        <dbReference type="SAM" id="SignalP"/>
    </source>
</evidence>
<keyword evidence="3 6" id="KW-0732">Signal</keyword>
<dbReference type="PANTHER" id="PTHR19277:SF125">
    <property type="entry name" value="B6"/>
    <property type="match status" value="1"/>
</dbReference>
<comment type="cofactor">
    <cofactor evidence="1">
        <name>Ca(2+)</name>
        <dbReference type="ChEBI" id="CHEBI:29108"/>
    </cofactor>
</comment>
<organism evidence="8 9">
    <name type="scientific">Olleya marilimosa</name>
    <dbReference type="NCBI Taxonomy" id="272164"/>
    <lineage>
        <taxon>Bacteria</taxon>
        <taxon>Pseudomonadati</taxon>
        <taxon>Bacteroidota</taxon>
        <taxon>Flavobacteriia</taxon>
        <taxon>Flavobacteriales</taxon>
        <taxon>Flavobacteriaceae</taxon>
    </lineage>
</organism>
<dbReference type="Pfam" id="PF18962">
    <property type="entry name" value="Por_Secre_tail"/>
    <property type="match status" value="1"/>
</dbReference>
<dbReference type="Pfam" id="PF13385">
    <property type="entry name" value="Laminin_G_3"/>
    <property type="match status" value="1"/>
</dbReference>
<dbReference type="SUPFAM" id="SSF49899">
    <property type="entry name" value="Concanavalin A-like lectins/glucanases"/>
    <property type="match status" value="1"/>
</dbReference>
<feature type="chain" id="PRO_5045165390" evidence="6">
    <location>
        <begin position="20"/>
        <end position="485"/>
    </location>
</feature>
<reference evidence="8 9" key="1">
    <citation type="submission" date="2020-09" db="EMBL/GenBank/DDBJ databases">
        <title>Bacillus nautilus sp. nov., Chryseoglobus crepusculi sp. nov, and Psychrobacter noctis sp. nov., isolated from deep-sea sponges from the equatorial Atlantic.</title>
        <authorList>
            <person name="Stennett H.L."/>
            <person name="Williams S.E."/>
        </authorList>
    </citation>
    <scope>NUCLEOTIDE SEQUENCE [LARGE SCALE GENOMIC DNA]</scope>
    <source>
        <strain evidence="8 9">28M-24</strain>
    </source>
</reference>
<evidence type="ECO:0000256" key="1">
    <source>
        <dbReference type="ARBA" id="ARBA00001913"/>
    </source>
</evidence>
<dbReference type="EMBL" id="JACXXH010000008">
    <property type="protein sequence ID" value="MBD3864542.1"/>
    <property type="molecule type" value="Genomic_DNA"/>
</dbReference>
<dbReference type="InterPro" id="IPR026444">
    <property type="entry name" value="Secre_tail"/>
</dbReference>
<dbReference type="InterPro" id="IPR051360">
    <property type="entry name" value="Neuronal_Pentraxin_Related"/>
</dbReference>
<dbReference type="SMART" id="SM00560">
    <property type="entry name" value="LamGL"/>
    <property type="match status" value="1"/>
</dbReference>
<feature type="domain" description="LamG-like jellyroll fold" evidence="7">
    <location>
        <begin position="201"/>
        <end position="325"/>
    </location>
</feature>
<evidence type="ECO:0000256" key="4">
    <source>
        <dbReference type="ARBA" id="ARBA00022837"/>
    </source>
</evidence>
<evidence type="ECO:0000313" key="8">
    <source>
        <dbReference type="EMBL" id="MBD3864542.1"/>
    </source>
</evidence>
<keyword evidence="5" id="KW-1015">Disulfide bond</keyword>
<dbReference type="InterPro" id="IPR013320">
    <property type="entry name" value="ConA-like_dom_sf"/>
</dbReference>
<dbReference type="InterPro" id="IPR006558">
    <property type="entry name" value="LamG-like"/>
</dbReference>
<keyword evidence="2" id="KW-0479">Metal-binding</keyword>
<evidence type="ECO:0000256" key="2">
    <source>
        <dbReference type="ARBA" id="ARBA00022723"/>
    </source>
</evidence>
<evidence type="ECO:0000259" key="7">
    <source>
        <dbReference type="SMART" id="SM00560"/>
    </source>
</evidence>
<comment type="caution">
    <text evidence="8">The sequence shown here is derived from an EMBL/GenBank/DDBJ whole genome shotgun (WGS) entry which is preliminary data.</text>
</comment>
<dbReference type="RefSeq" id="WP_191100532.1">
    <property type="nucleotide sequence ID" value="NZ_JACXXF010000008.1"/>
</dbReference>
<accession>A0ABR8LWI9</accession>